<dbReference type="PANTHER" id="PTHR30033:SF2">
    <property type="entry name" value="FLAGELLAR HOOK PROTEIN"/>
    <property type="match status" value="1"/>
</dbReference>
<keyword evidence="5 7" id="KW-0964">Secreted</keyword>
<sequence>MRTNLLDGSAVALNQLRYATLISSQNINNADNPYYSRSTVVFGSDPSGFLTVSAKRMNNFFLTSQLHSATANSAYSERYLSFAGSVDKIITGIVPDASGSAQNPILGGIDDIAEALNSLATTDSSSGRSSLLSRINSLISNANSMQETLDEFRSQVDSELVSNAKVLESQAKQLAEINKRLSSTPNDNNLLTQRDTILGQMSQLVDIDVNERNNGVVDVKISGGYSLVDGLKSSEVKAEVGPYGDDLYLSINGDVLTNPEKVGGSLGGNLAAREEIINESERALSKALVGYFSELNNANKLGYTKDGLSGGDLISISDSKTLANIKNNGTGNFNISLNQSKVSELTTGPIEIEKTASGFLLTDKSSGKTITSNTSPIEAFGYTFDATGGMVAGDKFLADPLQNMLGGAKATSDINDIAAASKLPVASGDTNNLKNLAQVSDAKVFNDGKDTVYNEISNVFVSIGNTHVSAKQNATTNKTITETASMRWANLSGVNTQEEELNMVKYQQIYQSVSKVIESDKKMFESILGVV</sequence>
<evidence type="ECO:0000256" key="4">
    <source>
        <dbReference type="ARBA" id="ARBA00016244"/>
    </source>
</evidence>
<protein>
    <recommendedName>
        <fullName evidence="4 7">Flagellar hook-associated protein 1</fullName>
        <shortName evidence="7">HAP1</shortName>
    </recommendedName>
</protein>
<accession>A0AAW8PYU5</accession>
<proteinExistence type="inferred from homology"/>
<feature type="domain" description="Flagellar hook-associated protein FlgK helical" evidence="10">
    <location>
        <begin position="106"/>
        <end position="313"/>
    </location>
</feature>
<keyword evidence="6 7" id="KW-0975">Bacterial flagellum</keyword>
<dbReference type="GO" id="GO:0009424">
    <property type="term" value="C:bacterial-type flagellum hook"/>
    <property type="evidence" value="ECO:0007669"/>
    <property type="project" value="UniProtKB-UniRule"/>
</dbReference>
<dbReference type="InterPro" id="IPR053927">
    <property type="entry name" value="FlgK_helical"/>
</dbReference>
<evidence type="ECO:0000259" key="9">
    <source>
        <dbReference type="Pfam" id="PF06429"/>
    </source>
</evidence>
<dbReference type="Pfam" id="PF06429">
    <property type="entry name" value="Flg_bbr_C"/>
    <property type="match status" value="1"/>
</dbReference>
<evidence type="ECO:0000256" key="5">
    <source>
        <dbReference type="ARBA" id="ARBA00022525"/>
    </source>
</evidence>
<dbReference type="EMBL" id="JAUHGG010000003">
    <property type="protein sequence ID" value="MDS1820823.1"/>
    <property type="molecule type" value="Genomic_DNA"/>
</dbReference>
<dbReference type="SUPFAM" id="SSF64518">
    <property type="entry name" value="Phase 1 flagellin"/>
    <property type="match status" value="1"/>
</dbReference>
<evidence type="ECO:0000256" key="3">
    <source>
        <dbReference type="ARBA" id="ARBA00009677"/>
    </source>
</evidence>
<comment type="caution">
    <text evidence="11">The sequence shown here is derived from an EMBL/GenBank/DDBJ whole genome shotgun (WGS) entry which is preliminary data.</text>
</comment>
<comment type="similarity">
    <text evidence="3 7">Belongs to the flagella basal body rod proteins family.</text>
</comment>
<dbReference type="AlphaFoldDB" id="A0AAW8PYU5"/>
<dbReference type="GO" id="GO:0044780">
    <property type="term" value="P:bacterial-type flagellum assembly"/>
    <property type="evidence" value="ECO:0007669"/>
    <property type="project" value="InterPro"/>
</dbReference>
<evidence type="ECO:0000256" key="7">
    <source>
        <dbReference type="RuleBase" id="RU362065"/>
    </source>
</evidence>
<evidence type="ECO:0000259" key="10">
    <source>
        <dbReference type="Pfam" id="PF22638"/>
    </source>
</evidence>
<reference evidence="11" key="1">
    <citation type="submission" date="2023-06" db="EMBL/GenBank/DDBJ databases">
        <title>Genomic Diversity of Vibrio spp. and Metagenomic Analysis of Pathogens in Florida Gulf Coastal Waters Following Hurricane Ian.</title>
        <authorList>
            <person name="Brumfield K.D."/>
        </authorList>
    </citation>
    <scope>NUCLEOTIDE SEQUENCE</scope>
    <source>
        <strain evidence="11">WBS2B-138</strain>
    </source>
</reference>
<feature type="coiled-coil region" evidence="8">
    <location>
        <begin position="135"/>
        <end position="184"/>
    </location>
</feature>
<dbReference type="RefSeq" id="WP_311019603.1">
    <property type="nucleotide sequence ID" value="NZ_JAUHGG010000003.1"/>
</dbReference>
<dbReference type="Pfam" id="PF22638">
    <property type="entry name" value="FlgK_D1"/>
    <property type="match status" value="1"/>
</dbReference>
<evidence type="ECO:0000256" key="2">
    <source>
        <dbReference type="ARBA" id="ARBA00004613"/>
    </source>
</evidence>
<dbReference type="Proteomes" id="UP001253193">
    <property type="component" value="Unassembled WGS sequence"/>
</dbReference>
<gene>
    <name evidence="7" type="primary">flgK</name>
    <name evidence="11" type="ORF">QX249_09165</name>
</gene>
<evidence type="ECO:0000256" key="8">
    <source>
        <dbReference type="SAM" id="Coils"/>
    </source>
</evidence>
<keyword evidence="8" id="KW-0175">Coiled coil</keyword>
<evidence type="ECO:0000313" key="11">
    <source>
        <dbReference type="EMBL" id="MDS1820823.1"/>
    </source>
</evidence>
<dbReference type="InterPro" id="IPR002371">
    <property type="entry name" value="FlgK"/>
</dbReference>
<comment type="subcellular location">
    <subcellularLocation>
        <location evidence="1 7">Bacterial flagellum</location>
    </subcellularLocation>
    <subcellularLocation>
        <location evidence="2 7">Secreted</location>
    </subcellularLocation>
</comment>
<evidence type="ECO:0000256" key="1">
    <source>
        <dbReference type="ARBA" id="ARBA00004365"/>
    </source>
</evidence>
<organism evidence="11 12">
    <name type="scientific">Vibrio parahaemolyticus</name>
    <dbReference type="NCBI Taxonomy" id="670"/>
    <lineage>
        <taxon>Bacteria</taxon>
        <taxon>Pseudomonadati</taxon>
        <taxon>Pseudomonadota</taxon>
        <taxon>Gammaproteobacteria</taxon>
        <taxon>Vibrionales</taxon>
        <taxon>Vibrionaceae</taxon>
        <taxon>Vibrio</taxon>
    </lineage>
</organism>
<feature type="domain" description="Flagellar basal-body/hook protein C-terminal" evidence="9">
    <location>
        <begin position="492"/>
        <end position="528"/>
    </location>
</feature>
<evidence type="ECO:0000256" key="6">
    <source>
        <dbReference type="ARBA" id="ARBA00023143"/>
    </source>
</evidence>
<dbReference type="PANTHER" id="PTHR30033">
    <property type="entry name" value="FLAGELLAR HOOK-ASSOCIATED PROTEIN 1"/>
    <property type="match status" value="1"/>
</dbReference>
<evidence type="ECO:0000313" key="12">
    <source>
        <dbReference type="Proteomes" id="UP001253193"/>
    </source>
</evidence>
<dbReference type="GO" id="GO:0005576">
    <property type="term" value="C:extracellular region"/>
    <property type="evidence" value="ECO:0007669"/>
    <property type="project" value="UniProtKB-SubCell"/>
</dbReference>
<dbReference type="GO" id="GO:0005198">
    <property type="term" value="F:structural molecule activity"/>
    <property type="evidence" value="ECO:0007669"/>
    <property type="project" value="UniProtKB-UniRule"/>
</dbReference>
<dbReference type="PRINTS" id="PR01005">
    <property type="entry name" value="FLGHOOKAP1"/>
</dbReference>
<dbReference type="InterPro" id="IPR010930">
    <property type="entry name" value="Flg_bb/hook_C_dom"/>
</dbReference>
<name>A0AAW8PYU5_VIBPH</name>